<protein>
    <submittedName>
        <fullName evidence="1">Universal stress protein</fullName>
    </submittedName>
</protein>
<reference evidence="1 2" key="1">
    <citation type="submission" date="2018-04" db="EMBL/GenBank/DDBJ databases">
        <title>Bacteria isolated from cave deposits of Manipur.</title>
        <authorList>
            <person name="Sahoo D."/>
            <person name="Sarangthem I."/>
            <person name="Nandeibam J."/>
        </authorList>
    </citation>
    <scope>NUCLEOTIDE SEQUENCE [LARGE SCALE GENOMIC DNA]</scope>
    <source>
        <strain evidence="2">mrc11</strain>
    </source>
</reference>
<accession>A0A328HDE9</accession>
<dbReference type="Proteomes" id="UP000249166">
    <property type="component" value="Unassembled WGS sequence"/>
</dbReference>
<dbReference type="Gene3D" id="3.40.50.620">
    <property type="entry name" value="HUPs"/>
    <property type="match status" value="1"/>
</dbReference>
<dbReference type="InterPro" id="IPR014729">
    <property type="entry name" value="Rossmann-like_a/b/a_fold"/>
</dbReference>
<name>A0A328HDE9_ARTGO</name>
<sequence length="170" mass="17882">MGDPFDRDEGSAWTRGPLIVGVPWAPPQRLIARASELADGLDVHLVCAFVDPSGYLAEFDAASTRTAGSIDPQPNLESLFPAAEVRSVLEAVLGSPGETWSLRVLNGAVPEALARLGDSIGASAIVVGGPRYGARASFSRLLEPSVSARLTRIQRRLVIVVPALTASSRP</sequence>
<evidence type="ECO:0000313" key="2">
    <source>
        <dbReference type="Proteomes" id="UP000249166"/>
    </source>
</evidence>
<dbReference type="SUPFAM" id="SSF52402">
    <property type="entry name" value="Adenine nucleotide alpha hydrolases-like"/>
    <property type="match status" value="1"/>
</dbReference>
<dbReference type="RefSeq" id="WP_111905668.1">
    <property type="nucleotide sequence ID" value="NZ_QLNP01000104.1"/>
</dbReference>
<organism evidence="1 2">
    <name type="scientific">Arthrobacter globiformis</name>
    <dbReference type="NCBI Taxonomy" id="1665"/>
    <lineage>
        <taxon>Bacteria</taxon>
        <taxon>Bacillati</taxon>
        <taxon>Actinomycetota</taxon>
        <taxon>Actinomycetes</taxon>
        <taxon>Micrococcales</taxon>
        <taxon>Micrococcaceae</taxon>
        <taxon>Arthrobacter</taxon>
    </lineage>
</organism>
<gene>
    <name evidence="1" type="ORF">DBZ45_20520</name>
</gene>
<proteinExistence type="predicted"/>
<evidence type="ECO:0000313" key="1">
    <source>
        <dbReference type="EMBL" id="RAM35415.1"/>
    </source>
</evidence>
<comment type="caution">
    <text evidence="1">The sequence shown here is derived from an EMBL/GenBank/DDBJ whole genome shotgun (WGS) entry which is preliminary data.</text>
</comment>
<dbReference type="EMBL" id="QLNP01000104">
    <property type="protein sequence ID" value="RAM35415.1"/>
    <property type="molecule type" value="Genomic_DNA"/>
</dbReference>
<dbReference type="AlphaFoldDB" id="A0A328HDE9"/>
<dbReference type="OrthoDB" id="3213322at2"/>